<gene>
    <name evidence="1" type="ORF">GCM10007964_36830</name>
</gene>
<keyword evidence="2" id="KW-1185">Reference proteome</keyword>
<dbReference type="EMBL" id="BMNT01000019">
    <property type="protein sequence ID" value="GGK90841.1"/>
    <property type="molecule type" value="Genomic_DNA"/>
</dbReference>
<dbReference type="RefSeq" id="WP_189164255.1">
    <property type="nucleotide sequence ID" value="NZ_BMNT01000019.1"/>
</dbReference>
<organism evidence="1 2">
    <name type="scientific">Sphaerisporangium melleum</name>
    <dbReference type="NCBI Taxonomy" id="321316"/>
    <lineage>
        <taxon>Bacteria</taxon>
        <taxon>Bacillati</taxon>
        <taxon>Actinomycetota</taxon>
        <taxon>Actinomycetes</taxon>
        <taxon>Streptosporangiales</taxon>
        <taxon>Streptosporangiaceae</taxon>
        <taxon>Sphaerisporangium</taxon>
    </lineage>
</organism>
<reference evidence="1" key="2">
    <citation type="submission" date="2020-09" db="EMBL/GenBank/DDBJ databases">
        <authorList>
            <person name="Sun Q."/>
            <person name="Ohkuma M."/>
        </authorList>
    </citation>
    <scope>NUCLEOTIDE SEQUENCE</scope>
    <source>
        <strain evidence="1">JCM 13064</strain>
    </source>
</reference>
<evidence type="ECO:0000313" key="2">
    <source>
        <dbReference type="Proteomes" id="UP000645217"/>
    </source>
</evidence>
<name>A0A917R5Z1_9ACTN</name>
<dbReference type="AlphaFoldDB" id="A0A917R5Z1"/>
<evidence type="ECO:0000313" key="1">
    <source>
        <dbReference type="EMBL" id="GGK90841.1"/>
    </source>
</evidence>
<protein>
    <recommendedName>
        <fullName evidence="3">YcaO domain-containing protein</fullName>
    </recommendedName>
</protein>
<proteinExistence type="predicted"/>
<dbReference type="Proteomes" id="UP000645217">
    <property type="component" value="Unassembled WGS sequence"/>
</dbReference>
<comment type="caution">
    <text evidence="1">The sequence shown here is derived from an EMBL/GenBank/DDBJ whole genome shotgun (WGS) entry which is preliminary data.</text>
</comment>
<accession>A0A917R5Z1</accession>
<reference evidence="1" key="1">
    <citation type="journal article" date="2014" name="Int. J. Syst. Evol. Microbiol.">
        <title>Complete genome sequence of Corynebacterium casei LMG S-19264T (=DSM 44701T), isolated from a smear-ripened cheese.</title>
        <authorList>
            <consortium name="US DOE Joint Genome Institute (JGI-PGF)"/>
            <person name="Walter F."/>
            <person name="Albersmeier A."/>
            <person name="Kalinowski J."/>
            <person name="Ruckert C."/>
        </authorList>
    </citation>
    <scope>NUCLEOTIDE SEQUENCE</scope>
    <source>
        <strain evidence="1">JCM 13064</strain>
    </source>
</reference>
<evidence type="ECO:0008006" key="3">
    <source>
        <dbReference type="Google" id="ProtNLM"/>
    </source>
</evidence>
<sequence>MAPTPDSSPPALSPPDAGLEEVAECLAGEVHLAYAHRPESGITAVAAAFTPETARARARARASALVVLHGLPDGLAAPCSPDERELCLADFMPEPPAERHVRVSGDGLLSGERYTLPAEVVWLGDRDCRVEPTAVGVVGAAGVPGAIADLLAHDMVTRWWANPRMPLLRVSQYLAAMIPPRVAEAVSLLGLRVSAFALPGPGFQIAVVGVSGDGTTIATAAARSVEDAVAEAFLRALAARTEPWNTLPTADSLRRLTVWHREVDYLAHLEWSALDADATVLGRPGEAASSWADIACRRFGHEPVVVASEAGEPVKVVCPGAACYRTVPPGTSLPCPVP</sequence>